<dbReference type="EMBL" id="BGZK01000886">
    <property type="protein sequence ID" value="GBP64070.1"/>
    <property type="molecule type" value="Genomic_DNA"/>
</dbReference>
<comment type="caution">
    <text evidence="1">The sequence shown here is derived from an EMBL/GenBank/DDBJ whole genome shotgun (WGS) entry which is preliminary data.</text>
</comment>
<evidence type="ECO:0000313" key="1">
    <source>
        <dbReference type="EMBL" id="GBP64070.1"/>
    </source>
</evidence>
<accession>A0A4C1XLT1</accession>
<evidence type="ECO:0000313" key="2">
    <source>
        <dbReference type="Proteomes" id="UP000299102"/>
    </source>
</evidence>
<keyword evidence="2" id="KW-1185">Reference proteome</keyword>
<proteinExistence type="predicted"/>
<dbReference type="Proteomes" id="UP000299102">
    <property type="component" value="Unassembled WGS sequence"/>
</dbReference>
<dbReference type="AlphaFoldDB" id="A0A4C1XLT1"/>
<sequence>MAHFLHHLIHSSTTRLPFIRYSIPTQEAGNAVAIPLEFRVTMGVGDYLFSGRSSCHVPEQKLEGLLARLGCPALVFIPHKESPQSGSSIKTPLCA</sequence>
<reference evidence="1 2" key="1">
    <citation type="journal article" date="2019" name="Commun. Biol.">
        <title>The bagworm genome reveals a unique fibroin gene that provides high tensile strength.</title>
        <authorList>
            <person name="Kono N."/>
            <person name="Nakamura H."/>
            <person name="Ohtoshi R."/>
            <person name="Tomita M."/>
            <person name="Numata K."/>
            <person name="Arakawa K."/>
        </authorList>
    </citation>
    <scope>NUCLEOTIDE SEQUENCE [LARGE SCALE GENOMIC DNA]</scope>
</reference>
<protein>
    <submittedName>
        <fullName evidence="1">Uncharacterized protein</fullName>
    </submittedName>
</protein>
<organism evidence="1 2">
    <name type="scientific">Eumeta variegata</name>
    <name type="common">Bagworm moth</name>
    <name type="synonym">Eumeta japonica</name>
    <dbReference type="NCBI Taxonomy" id="151549"/>
    <lineage>
        <taxon>Eukaryota</taxon>
        <taxon>Metazoa</taxon>
        <taxon>Ecdysozoa</taxon>
        <taxon>Arthropoda</taxon>
        <taxon>Hexapoda</taxon>
        <taxon>Insecta</taxon>
        <taxon>Pterygota</taxon>
        <taxon>Neoptera</taxon>
        <taxon>Endopterygota</taxon>
        <taxon>Lepidoptera</taxon>
        <taxon>Glossata</taxon>
        <taxon>Ditrysia</taxon>
        <taxon>Tineoidea</taxon>
        <taxon>Psychidae</taxon>
        <taxon>Oiketicinae</taxon>
        <taxon>Eumeta</taxon>
    </lineage>
</organism>
<name>A0A4C1XLT1_EUMVA</name>
<gene>
    <name evidence="1" type="ORF">EVAR_44153_1</name>
</gene>